<dbReference type="HAMAP" id="MF_00036_B">
    <property type="entry name" value="Ala_tRNA_synth_B"/>
    <property type="match status" value="1"/>
</dbReference>
<dbReference type="PANTHER" id="PTHR11777">
    <property type="entry name" value="ALANYL-TRNA SYNTHETASE"/>
    <property type="match status" value="1"/>
</dbReference>
<dbReference type="Gene3D" id="3.10.310.40">
    <property type="match status" value="1"/>
</dbReference>
<dbReference type="EC" id="6.1.1.7" evidence="2"/>
<evidence type="ECO:0000313" key="18">
    <source>
        <dbReference type="EMBL" id="CAD5111238.1"/>
    </source>
</evidence>
<dbReference type="PRINTS" id="PR00980">
    <property type="entry name" value="TRNASYNTHALA"/>
</dbReference>
<dbReference type="InterPro" id="IPR018164">
    <property type="entry name" value="Ala-tRNA-synth_IIc_N"/>
</dbReference>
<gene>
    <name evidence="18" type="ORF">DGYR_LOCUS560</name>
</gene>
<dbReference type="Gene3D" id="3.30.930.10">
    <property type="entry name" value="Bira Bifunctional Protein, Domain 2"/>
    <property type="match status" value="1"/>
</dbReference>
<evidence type="ECO:0000256" key="2">
    <source>
        <dbReference type="ARBA" id="ARBA00013168"/>
    </source>
</evidence>
<protein>
    <recommendedName>
        <fullName evidence="3">Alanine--tRNA ligase</fullName>
        <ecNumber evidence="2">6.1.1.7</ecNumber>
    </recommendedName>
</protein>
<keyword evidence="16" id="KW-0175">Coiled coil</keyword>
<keyword evidence="11 15" id="KW-0694">RNA-binding</keyword>
<evidence type="ECO:0000256" key="3">
    <source>
        <dbReference type="ARBA" id="ARBA00017959"/>
    </source>
</evidence>
<dbReference type="SUPFAM" id="SSF50447">
    <property type="entry name" value="Translation proteins"/>
    <property type="match status" value="1"/>
</dbReference>
<name>A0A7I8V522_9ANNE</name>
<evidence type="ECO:0000256" key="4">
    <source>
        <dbReference type="ARBA" id="ARBA00022490"/>
    </source>
</evidence>
<comment type="domain">
    <text evidence="15">Consists of three domains; the N-terminal catalytic domain, the editing domain and the C-terminal C-Ala domain. The editing domain removes incorrectly charged amino acids, while the C-Ala domain, along with tRNA(Ala), serves as a bridge to cooperatively bring together the editing and aminoacylation centers thus stimulating deacylation of misacylated tRNAs.</text>
</comment>
<evidence type="ECO:0000256" key="9">
    <source>
        <dbReference type="ARBA" id="ARBA00022833"/>
    </source>
</evidence>
<dbReference type="GO" id="GO:0004813">
    <property type="term" value="F:alanine-tRNA ligase activity"/>
    <property type="evidence" value="ECO:0007669"/>
    <property type="project" value="UniProtKB-UniRule"/>
</dbReference>
<feature type="domain" description="Alanyl-transfer RNA synthetases family profile" evidence="17">
    <location>
        <begin position="5"/>
        <end position="763"/>
    </location>
</feature>
<dbReference type="FunFam" id="3.30.930.10:FF:000011">
    <property type="entry name" value="Alanine--tRNA ligase, cytoplasmic"/>
    <property type="match status" value="1"/>
</dbReference>
<dbReference type="InterPro" id="IPR018162">
    <property type="entry name" value="Ala-tRNA-ligase_IIc_anticod-bd"/>
</dbReference>
<proteinExistence type="inferred from homology"/>
<keyword evidence="9 15" id="KW-0862">Zinc</keyword>
<evidence type="ECO:0000256" key="8">
    <source>
        <dbReference type="ARBA" id="ARBA00022741"/>
    </source>
</evidence>
<dbReference type="PANTHER" id="PTHR11777:SF9">
    <property type="entry name" value="ALANINE--TRNA LIGASE, CYTOPLASMIC"/>
    <property type="match status" value="1"/>
</dbReference>
<keyword evidence="13 15" id="KW-0030">Aminoacyl-tRNA synthetase</keyword>
<evidence type="ECO:0000256" key="1">
    <source>
        <dbReference type="ARBA" id="ARBA00008429"/>
    </source>
</evidence>
<dbReference type="InterPro" id="IPR045864">
    <property type="entry name" value="aa-tRNA-synth_II/BPL/LPL"/>
</dbReference>
<dbReference type="OrthoDB" id="2423964at2759"/>
<evidence type="ECO:0000256" key="7">
    <source>
        <dbReference type="ARBA" id="ARBA00022723"/>
    </source>
</evidence>
<comment type="cofactor">
    <cofactor evidence="15">
        <name>Zn(2+)</name>
        <dbReference type="ChEBI" id="CHEBI:29105"/>
    </cofactor>
    <text evidence="15">Binds 1 zinc ion per subunit.</text>
</comment>
<keyword evidence="12 15" id="KW-0648">Protein biosynthesis</keyword>
<dbReference type="PROSITE" id="PS50860">
    <property type="entry name" value="AA_TRNA_LIGASE_II_ALA"/>
    <property type="match status" value="1"/>
</dbReference>
<dbReference type="GO" id="GO:0000049">
    <property type="term" value="F:tRNA binding"/>
    <property type="evidence" value="ECO:0007669"/>
    <property type="project" value="UniProtKB-KW"/>
</dbReference>
<dbReference type="GO" id="GO:0008270">
    <property type="term" value="F:zinc ion binding"/>
    <property type="evidence" value="ECO:0007669"/>
    <property type="project" value="UniProtKB-UniRule"/>
</dbReference>
<dbReference type="Pfam" id="PF07973">
    <property type="entry name" value="tRNA_SAD"/>
    <property type="match status" value="1"/>
</dbReference>
<feature type="coiled-coil region" evidence="16">
    <location>
        <begin position="814"/>
        <end position="841"/>
    </location>
</feature>
<keyword evidence="8 15" id="KW-0547">Nucleotide-binding</keyword>
<dbReference type="InterPro" id="IPR023033">
    <property type="entry name" value="Ala_tRNA_ligase_euk/bac"/>
</dbReference>
<accession>A0A7I8V522</accession>
<comment type="subunit">
    <text evidence="15">Monomer.</text>
</comment>
<dbReference type="FunFam" id="3.10.310.40:FF:000002">
    <property type="entry name" value="alanine--tRNA ligase, cytoplasmic"/>
    <property type="match status" value="1"/>
</dbReference>
<keyword evidence="6 15" id="KW-0436">Ligase</keyword>
<dbReference type="InterPro" id="IPR003156">
    <property type="entry name" value="DHHA1_dom"/>
</dbReference>
<dbReference type="CDD" id="cd00673">
    <property type="entry name" value="AlaRS_core"/>
    <property type="match status" value="1"/>
</dbReference>
<dbReference type="Gene3D" id="3.30.980.10">
    <property type="entry name" value="Threonyl-trna Synthetase, Chain A, domain 2"/>
    <property type="match status" value="1"/>
</dbReference>
<comment type="caution">
    <text evidence="18">The sequence shown here is derived from an EMBL/GenBank/DDBJ whole genome shotgun (WGS) entry which is preliminary data.</text>
</comment>
<evidence type="ECO:0000256" key="12">
    <source>
        <dbReference type="ARBA" id="ARBA00022917"/>
    </source>
</evidence>
<evidence type="ECO:0000256" key="14">
    <source>
        <dbReference type="ARBA" id="ARBA00048300"/>
    </source>
</evidence>
<keyword evidence="5 15" id="KW-0820">tRNA-binding</keyword>
<evidence type="ECO:0000256" key="13">
    <source>
        <dbReference type="ARBA" id="ARBA00023146"/>
    </source>
</evidence>
<dbReference type="SUPFAM" id="SSF55681">
    <property type="entry name" value="Class II aaRS and biotin synthetases"/>
    <property type="match status" value="1"/>
</dbReference>
<keyword evidence="7 15" id="KW-0479">Metal-binding</keyword>
<comment type="similarity">
    <text evidence="1">Belongs to the class-II aminoacyl-tRNA synthetase family. Alax-L subfamily.</text>
</comment>
<dbReference type="FunFam" id="3.30.980.10:FF:000004">
    <property type="entry name" value="Alanine--tRNA ligase, cytoplasmic"/>
    <property type="match status" value="1"/>
</dbReference>
<dbReference type="InterPro" id="IPR002318">
    <property type="entry name" value="Ala-tRNA-lgiase_IIc"/>
</dbReference>
<dbReference type="AlphaFoldDB" id="A0A7I8V522"/>
<sequence length="969" mass="108137">MNSSLTSSELRQMFIDFFVKKQHRYWHSSSTIPLDDPTLLFANAGMNQFKPVLLGIADPNSDLGKLKRVVNSQKCIRAGGKHNDLDDVGKDVYHHTFFEMLGNWSFGDFFKTEAIEWAWELLTEVYKMPKERLYITYFGGDKDLGLEADLETRDIWINLGIPKERVMPFGVKDNFWAMGDLGTCGPCTEIHFDRIGNRDAAHLVNMDVPDVLEVWNLVFTQFNREPNNVFKPLPFMSVDTGMGLERLASVVQNKNSNYDTDLFVPIFKAIKDATDCRQYTGKVGAEDADGVDMAYRVLADHVRTLTIALSDGGRPDNTGRGYVLRRILRRGIRFASEKLNAKPGLFASLVDIVVTILGDAFPEVTKDPQIVKDIINEEETQFLKTLSKGRLILERTISKMGDSKTLPGEVAWRLYDTYGFPVDLTELMVEEKGLKVDCESFEAAKKESQLKSKAGGSTVEELVDLDVHAITHLKDKAVPITNDKPKYQYSSNENGEYQYEKAVGTILALRFSKEFVQEVKTGAECGIILDQTCFYAEQGGQIFDTGFISKEGSEEDEMVVKSVQVRGGFILHIGTVEGTLKVGDKVTLTIDEQRRRPVMSNHTATHVLNYGLRKVLGEADQKGSLVAPDKLRFDFSAKGAMNSKQIKAVEDICNEISEKKLKVYAKEAELVKCKAIQGLRAVFDEVYPDPVRCVCVGIPIDDLLSDPDGPAGCNHSVEFCGGTHLQNSSHIGKFVIVSEEAIAKGIRRVVAVTGNEASKAIHKSDVYDREVKSIEEKVNEYFKDSTKFTQKELLKLITELTEEVSQSNTPYWRRDNTKNNLKALKKRIDDQEKARKAQIAVKVTEEAKMLIAEKPNQQILVHYFENSEADGKALDNAVKQFKALSPETSCLFFSIDQVNSKILCLAVAPNCAVSRGLKANEWVSQIQGLMKGKGGGKANSAQSNGTNIACLNEAMEKAKEYALKTLKEA</sequence>
<dbReference type="Proteomes" id="UP000549394">
    <property type="component" value="Unassembled WGS sequence"/>
</dbReference>
<feature type="binding site" evidence="15">
    <location>
        <position position="606"/>
    </location>
    <ligand>
        <name>Zn(2+)</name>
        <dbReference type="ChEBI" id="CHEBI:29105"/>
    </ligand>
</feature>
<dbReference type="NCBIfam" id="TIGR00344">
    <property type="entry name" value="alaS"/>
    <property type="match status" value="1"/>
</dbReference>
<dbReference type="SUPFAM" id="SSF101353">
    <property type="entry name" value="Putative anticodon-binding domain of alanyl-tRNA synthetase (AlaRS)"/>
    <property type="match status" value="1"/>
</dbReference>
<dbReference type="Pfam" id="PF02272">
    <property type="entry name" value="DHHA1"/>
    <property type="match status" value="1"/>
</dbReference>
<evidence type="ECO:0000256" key="11">
    <source>
        <dbReference type="ARBA" id="ARBA00022884"/>
    </source>
</evidence>
<evidence type="ECO:0000259" key="17">
    <source>
        <dbReference type="PROSITE" id="PS50860"/>
    </source>
</evidence>
<dbReference type="Gene3D" id="2.40.30.130">
    <property type="match status" value="1"/>
</dbReference>
<keyword evidence="4" id="KW-0963">Cytoplasm</keyword>
<dbReference type="GO" id="GO:0002161">
    <property type="term" value="F:aminoacyl-tRNA deacylase activity"/>
    <property type="evidence" value="ECO:0007669"/>
    <property type="project" value="TreeGrafter"/>
</dbReference>
<dbReference type="InterPro" id="IPR012947">
    <property type="entry name" value="tRNA_SAD"/>
</dbReference>
<feature type="binding site" evidence="15">
    <location>
        <position position="724"/>
    </location>
    <ligand>
        <name>Zn(2+)</name>
        <dbReference type="ChEBI" id="CHEBI:29105"/>
    </ligand>
</feature>
<feature type="binding site" evidence="15">
    <location>
        <position position="720"/>
    </location>
    <ligand>
        <name>Zn(2+)</name>
        <dbReference type="ChEBI" id="CHEBI:29105"/>
    </ligand>
</feature>
<dbReference type="EMBL" id="CAJFCJ010000001">
    <property type="protein sequence ID" value="CAD5111238.1"/>
    <property type="molecule type" value="Genomic_DNA"/>
</dbReference>
<feature type="binding site" evidence="15">
    <location>
        <position position="602"/>
    </location>
    <ligand>
        <name>Zn(2+)</name>
        <dbReference type="ChEBI" id="CHEBI:29105"/>
    </ligand>
</feature>
<comment type="function">
    <text evidence="15">Catalyzes the attachment of alanine to tRNA(Ala) in a two-step reaction: alanine is first activated by ATP to form Ala-AMP and then transferred to the acceptor end of tRNA(Ala). Also edits incorrectly charged tRNA(Ala) via its editing domain.</text>
</comment>
<comment type="catalytic activity">
    <reaction evidence="14 15">
        <text>tRNA(Ala) + L-alanine + ATP = L-alanyl-tRNA(Ala) + AMP + diphosphate</text>
        <dbReference type="Rhea" id="RHEA:12540"/>
        <dbReference type="Rhea" id="RHEA-COMP:9657"/>
        <dbReference type="Rhea" id="RHEA-COMP:9923"/>
        <dbReference type="ChEBI" id="CHEBI:30616"/>
        <dbReference type="ChEBI" id="CHEBI:33019"/>
        <dbReference type="ChEBI" id="CHEBI:57972"/>
        <dbReference type="ChEBI" id="CHEBI:78442"/>
        <dbReference type="ChEBI" id="CHEBI:78497"/>
        <dbReference type="ChEBI" id="CHEBI:456215"/>
        <dbReference type="EC" id="6.1.1.7"/>
    </reaction>
</comment>
<dbReference type="SUPFAM" id="SSF55186">
    <property type="entry name" value="ThrRS/AlaRS common domain"/>
    <property type="match status" value="1"/>
</dbReference>
<evidence type="ECO:0000256" key="6">
    <source>
        <dbReference type="ARBA" id="ARBA00022598"/>
    </source>
</evidence>
<dbReference type="InterPro" id="IPR018163">
    <property type="entry name" value="Thr/Ala-tRNA-synth_IIc_edit"/>
</dbReference>
<keyword evidence="10 15" id="KW-0067">ATP-binding</keyword>
<reference evidence="18 19" key="1">
    <citation type="submission" date="2020-08" db="EMBL/GenBank/DDBJ databases">
        <authorList>
            <person name="Hejnol A."/>
        </authorList>
    </citation>
    <scope>NUCLEOTIDE SEQUENCE [LARGE SCALE GENOMIC DNA]</scope>
</reference>
<dbReference type="Pfam" id="PF01411">
    <property type="entry name" value="tRNA-synt_2c"/>
    <property type="match status" value="1"/>
</dbReference>
<evidence type="ECO:0000256" key="5">
    <source>
        <dbReference type="ARBA" id="ARBA00022555"/>
    </source>
</evidence>
<dbReference type="InterPro" id="IPR050058">
    <property type="entry name" value="Ala-tRNA_ligase"/>
</dbReference>
<organism evidence="18 19">
    <name type="scientific">Dimorphilus gyrociliatus</name>
    <dbReference type="NCBI Taxonomy" id="2664684"/>
    <lineage>
        <taxon>Eukaryota</taxon>
        <taxon>Metazoa</taxon>
        <taxon>Spiralia</taxon>
        <taxon>Lophotrochozoa</taxon>
        <taxon>Annelida</taxon>
        <taxon>Polychaeta</taxon>
        <taxon>Polychaeta incertae sedis</taxon>
        <taxon>Dinophilidae</taxon>
        <taxon>Dimorphilus</taxon>
    </lineage>
</organism>
<evidence type="ECO:0000313" key="19">
    <source>
        <dbReference type="Proteomes" id="UP000549394"/>
    </source>
</evidence>
<keyword evidence="19" id="KW-1185">Reference proteome</keyword>
<dbReference type="GO" id="GO:0005524">
    <property type="term" value="F:ATP binding"/>
    <property type="evidence" value="ECO:0007669"/>
    <property type="project" value="UniProtKB-UniRule"/>
</dbReference>
<evidence type="ECO:0000256" key="16">
    <source>
        <dbReference type="SAM" id="Coils"/>
    </source>
</evidence>
<evidence type="ECO:0000256" key="15">
    <source>
        <dbReference type="HAMAP-Rule" id="MF_03133"/>
    </source>
</evidence>
<dbReference type="GO" id="GO:0005739">
    <property type="term" value="C:mitochondrion"/>
    <property type="evidence" value="ECO:0007669"/>
    <property type="project" value="TreeGrafter"/>
</dbReference>
<dbReference type="InterPro" id="IPR018165">
    <property type="entry name" value="Ala-tRNA-synth_IIc_core"/>
</dbReference>
<dbReference type="InterPro" id="IPR009000">
    <property type="entry name" value="Transl_B-barrel_sf"/>
</dbReference>
<dbReference type="GO" id="GO:0006419">
    <property type="term" value="P:alanyl-tRNA aminoacylation"/>
    <property type="evidence" value="ECO:0007669"/>
    <property type="project" value="InterPro"/>
</dbReference>
<dbReference type="SMART" id="SM00863">
    <property type="entry name" value="tRNA_SAD"/>
    <property type="match status" value="1"/>
</dbReference>
<evidence type="ECO:0000256" key="10">
    <source>
        <dbReference type="ARBA" id="ARBA00022840"/>
    </source>
</evidence>